<comment type="caution">
    <text evidence="5">The sequence shown here is derived from an EMBL/GenBank/DDBJ whole genome shotgun (WGS) entry which is preliminary data.</text>
</comment>
<evidence type="ECO:0000256" key="2">
    <source>
        <dbReference type="ARBA" id="ARBA00023125"/>
    </source>
</evidence>
<evidence type="ECO:0000256" key="1">
    <source>
        <dbReference type="ARBA" id="ARBA00023015"/>
    </source>
</evidence>
<dbReference type="InterPro" id="IPR000524">
    <property type="entry name" value="Tscrpt_reg_HTH_GntR"/>
</dbReference>
<protein>
    <submittedName>
        <fullName evidence="5">GntR family transcriptional regulator</fullName>
    </submittedName>
</protein>
<evidence type="ECO:0000313" key="6">
    <source>
        <dbReference type="Proteomes" id="UP001592529"/>
    </source>
</evidence>
<dbReference type="InterPro" id="IPR028978">
    <property type="entry name" value="Chorismate_lyase_/UTRA_dom_sf"/>
</dbReference>
<dbReference type="InterPro" id="IPR011663">
    <property type="entry name" value="UTRA"/>
</dbReference>
<dbReference type="Gene3D" id="1.10.10.10">
    <property type="entry name" value="Winged helix-like DNA-binding domain superfamily/Winged helix DNA-binding domain"/>
    <property type="match status" value="1"/>
</dbReference>
<dbReference type="InterPro" id="IPR036388">
    <property type="entry name" value="WH-like_DNA-bd_sf"/>
</dbReference>
<dbReference type="InterPro" id="IPR050679">
    <property type="entry name" value="Bact_HTH_transcr_reg"/>
</dbReference>
<feature type="domain" description="HTH gntR-type" evidence="4">
    <location>
        <begin position="12"/>
        <end position="80"/>
    </location>
</feature>
<gene>
    <name evidence="5" type="ORF">ACEZCY_36005</name>
</gene>
<keyword evidence="1" id="KW-0805">Transcription regulation</keyword>
<evidence type="ECO:0000259" key="4">
    <source>
        <dbReference type="PROSITE" id="PS50949"/>
    </source>
</evidence>
<accession>A0ABV6WRE7</accession>
<dbReference type="SUPFAM" id="SSF64288">
    <property type="entry name" value="Chorismate lyase-like"/>
    <property type="match status" value="1"/>
</dbReference>
<dbReference type="SMART" id="SM00866">
    <property type="entry name" value="UTRA"/>
    <property type="match status" value="1"/>
</dbReference>
<dbReference type="PANTHER" id="PTHR44846">
    <property type="entry name" value="MANNOSYL-D-GLYCERATE TRANSPORT/METABOLISM SYSTEM REPRESSOR MNGR-RELATED"/>
    <property type="match status" value="1"/>
</dbReference>
<evidence type="ECO:0000256" key="3">
    <source>
        <dbReference type="ARBA" id="ARBA00023163"/>
    </source>
</evidence>
<dbReference type="Pfam" id="PF00392">
    <property type="entry name" value="GntR"/>
    <property type="match status" value="1"/>
</dbReference>
<proteinExistence type="predicted"/>
<sequence>MPSTEPGSHDHRPIHQRIAADLRDQIMSGDLVPGGSLPPTSQLMERFGASNATIQRAVQILKDEGLAQGRAGSGVMVREHRRRLITPANYSAPAAPGQPYRWLSEAAQQGFQPSSVLLEVAAVRPPVDIRLALNLGDTDTAVLRQQVLMLNGEPAELVQSYYPLELAQGTAITEKRKIRGGTPTLLADLGYPPRHTVDKVSACVPTRQQFEILQLPSELPVLRTFRVVYSDHERPIEATIMAKAGHLYELQYDFST</sequence>
<dbReference type="EMBL" id="JBHFAA010000025">
    <property type="protein sequence ID" value="MFC1428581.1"/>
    <property type="molecule type" value="Genomic_DNA"/>
</dbReference>
<dbReference type="CDD" id="cd07377">
    <property type="entry name" value="WHTH_GntR"/>
    <property type="match status" value="1"/>
</dbReference>
<dbReference type="SMART" id="SM00345">
    <property type="entry name" value="HTH_GNTR"/>
    <property type="match status" value="1"/>
</dbReference>
<dbReference type="Pfam" id="PF07702">
    <property type="entry name" value="UTRA"/>
    <property type="match status" value="1"/>
</dbReference>
<organism evidence="5 6">
    <name type="scientific">Streptacidiphilus alkalitolerans</name>
    <dbReference type="NCBI Taxonomy" id="3342712"/>
    <lineage>
        <taxon>Bacteria</taxon>
        <taxon>Bacillati</taxon>
        <taxon>Actinomycetota</taxon>
        <taxon>Actinomycetes</taxon>
        <taxon>Kitasatosporales</taxon>
        <taxon>Streptomycetaceae</taxon>
        <taxon>Streptacidiphilus</taxon>
    </lineage>
</organism>
<dbReference type="Proteomes" id="UP001592529">
    <property type="component" value="Unassembled WGS sequence"/>
</dbReference>
<dbReference type="Gene3D" id="3.40.1410.10">
    <property type="entry name" value="Chorismate lyase-like"/>
    <property type="match status" value="1"/>
</dbReference>
<keyword evidence="6" id="KW-1185">Reference proteome</keyword>
<dbReference type="RefSeq" id="WP_380528047.1">
    <property type="nucleotide sequence ID" value="NZ_JBHFAA010000025.1"/>
</dbReference>
<name>A0ABV6WRE7_9ACTN</name>
<keyword evidence="3" id="KW-0804">Transcription</keyword>
<dbReference type="InterPro" id="IPR036390">
    <property type="entry name" value="WH_DNA-bd_sf"/>
</dbReference>
<evidence type="ECO:0000313" key="5">
    <source>
        <dbReference type="EMBL" id="MFC1428581.1"/>
    </source>
</evidence>
<keyword evidence="2" id="KW-0238">DNA-binding</keyword>
<dbReference type="SUPFAM" id="SSF46785">
    <property type="entry name" value="Winged helix' DNA-binding domain"/>
    <property type="match status" value="1"/>
</dbReference>
<reference evidence="5 6" key="1">
    <citation type="submission" date="2024-09" db="EMBL/GenBank/DDBJ databases">
        <authorList>
            <person name="Lee S.D."/>
        </authorList>
    </citation>
    <scope>NUCLEOTIDE SEQUENCE [LARGE SCALE GENOMIC DNA]</scope>
    <source>
        <strain evidence="5 6">N1-12</strain>
    </source>
</reference>
<dbReference type="PROSITE" id="PS50949">
    <property type="entry name" value="HTH_GNTR"/>
    <property type="match status" value="1"/>
</dbReference>
<dbReference type="PANTHER" id="PTHR44846:SF17">
    <property type="entry name" value="GNTR-FAMILY TRANSCRIPTIONAL REGULATOR"/>
    <property type="match status" value="1"/>
</dbReference>